<sequence length="206" mass="21170">MDSIAGEALLDPNRRQSRRWAQEGDAVRHFARGGYSSAAPRAAPWSGRGRGRGGVAAEEDRWGCGAGGAAARHLGAPVVALDRGEGAGRRGAGRGGAGRNRGGAGPWRRSQRRGRALERRGAAGGGGPGGRQRRHLMRSGLSRTDAGERRRGHQGGGGGVSRGGRTAVVGGGAVWPPESEPTPVRVSSEMAGTRQLAFLPLVGCFG</sequence>
<reference evidence="2" key="2">
    <citation type="submission" date="2017-06" db="EMBL/GenBank/DDBJ databases">
        <title>WGS assembly of Brachypodium distachyon.</title>
        <authorList>
            <consortium name="The International Brachypodium Initiative"/>
            <person name="Lucas S."/>
            <person name="Harmon-Smith M."/>
            <person name="Lail K."/>
            <person name="Tice H."/>
            <person name="Grimwood J."/>
            <person name="Bruce D."/>
            <person name="Barry K."/>
            <person name="Shu S."/>
            <person name="Lindquist E."/>
            <person name="Wang M."/>
            <person name="Pitluck S."/>
            <person name="Vogel J.P."/>
            <person name="Garvin D.F."/>
            <person name="Mockler T.C."/>
            <person name="Schmutz J."/>
            <person name="Rokhsar D."/>
            <person name="Bevan M.W."/>
        </authorList>
    </citation>
    <scope>NUCLEOTIDE SEQUENCE</scope>
    <source>
        <strain evidence="2">Bd21</strain>
    </source>
</reference>
<feature type="compositionally biased region" description="Low complexity" evidence="1">
    <location>
        <begin position="36"/>
        <end position="47"/>
    </location>
</feature>
<dbReference type="Gramene" id="PNT61297">
    <property type="protein sequence ID" value="PNT61297"/>
    <property type="gene ID" value="BRADI_5g13354v3"/>
</dbReference>
<name>A0A2K2CH01_BRADI</name>
<keyword evidence="4" id="KW-1185">Reference proteome</keyword>
<dbReference type="Proteomes" id="UP000008810">
    <property type="component" value="Chromosome 5"/>
</dbReference>
<accession>A0A2K2CH01</accession>
<dbReference type="EMBL" id="CM000884">
    <property type="protein sequence ID" value="PNT61297.1"/>
    <property type="molecule type" value="Genomic_DNA"/>
</dbReference>
<proteinExistence type="predicted"/>
<evidence type="ECO:0000313" key="3">
    <source>
        <dbReference type="EnsemblPlants" id="PNT61297"/>
    </source>
</evidence>
<feature type="region of interest" description="Disordered" evidence="1">
    <location>
        <begin position="84"/>
        <end position="185"/>
    </location>
</feature>
<organism evidence="2">
    <name type="scientific">Brachypodium distachyon</name>
    <name type="common">Purple false brome</name>
    <name type="synonym">Trachynia distachya</name>
    <dbReference type="NCBI Taxonomy" id="15368"/>
    <lineage>
        <taxon>Eukaryota</taxon>
        <taxon>Viridiplantae</taxon>
        <taxon>Streptophyta</taxon>
        <taxon>Embryophyta</taxon>
        <taxon>Tracheophyta</taxon>
        <taxon>Spermatophyta</taxon>
        <taxon>Magnoliopsida</taxon>
        <taxon>Liliopsida</taxon>
        <taxon>Poales</taxon>
        <taxon>Poaceae</taxon>
        <taxon>BOP clade</taxon>
        <taxon>Pooideae</taxon>
        <taxon>Stipodae</taxon>
        <taxon>Brachypodieae</taxon>
        <taxon>Brachypodium</taxon>
    </lineage>
</organism>
<feature type="region of interest" description="Disordered" evidence="1">
    <location>
        <begin position="1"/>
        <end position="58"/>
    </location>
</feature>
<reference evidence="2 3" key="1">
    <citation type="journal article" date="2010" name="Nature">
        <title>Genome sequencing and analysis of the model grass Brachypodium distachyon.</title>
        <authorList>
            <consortium name="International Brachypodium Initiative"/>
        </authorList>
    </citation>
    <scope>NUCLEOTIDE SEQUENCE [LARGE SCALE GENOMIC DNA]</scope>
    <source>
        <strain evidence="2 3">Bd21</strain>
    </source>
</reference>
<reference evidence="3" key="3">
    <citation type="submission" date="2018-08" db="UniProtKB">
        <authorList>
            <consortium name="EnsemblPlants"/>
        </authorList>
    </citation>
    <scope>IDENTIFICATION</scope>
    <source>
        <strain evidence="3">cv. Bd21</strain>
    </source>
</reference>
<dbReference type="AlphaFoldDB" id="A0A2K2CH01"/>
<dbReference type="InParanoid" id="A0A2K2CH01"/>
<protein>
    <submittedName>
        <fullName evidence="2 3">Uncharacterized protein</fullName>
    </submittedName>
</protein>
<evidence type="ECO:0000256" key="1">
    <source>
        <dbReference type="SAM" id="MobiDB-lite"/>
    </source>
</evidence>
<feature type="compositionally biased region" description="Gly residues" evidence="1">
    <location>
        <begin position="89"/>
        <end position="105"/>
    </location>
</feature>
<evidence type="ECO:0000313" key="4">
    <source>
        <dbReference type="Proteomes" id="UP000008810"/>
    </source>
</evidence>
<dbReference type="EnsemblPlants" id="PNT61297">
    <property type="protein sequence ID" value="PNT61297"/>
    <property type="gene ID" value="BRADI_5g13354v3"/>
</dbReference>
<evidence type="ECO:0000313" key="2">
    <source>
        <dbReference type="EMBL" id="PNT61297.1"/>
    </source>
</evidence>
<gene>
    <name evidence="2" type="ORF">BRADI_5g13354v3</name>
</gene>